<sequence>MTRREHRADAEIVFEAVLERDGAEAFLTLPDRATAPGMARTVEGMIDGLPFTAVARVGPGGRRLPVREDLRRRVRKEVGESVTVRMWPMSR</sequence>
<comment type="caution">
    <text evidence="1">The sequence shown here is derived from an EMBL/GenBank/DDBJ whole genome shotgun (WGS) entry which is preliminary data.</text>
</comment>
<dbReference type="EMBL" id="JAERWK010000020">
    <property type="protein sequence ID" value="MBM9468635.1"/>
    <property type="molecule type" value="Genomic_DNA"/>
</dbReference>
<dbReference type="InterPro" id="IPR037079">
    <property type="entry name" value="AF2212/PG0164-like_sf"/>
</dbReference>
<dbReference type="InterPro" id="IPR015018">
    <property type="entry name" value="DUF1905"/>
</dbReference>
<keyword evidence="2" id="KW-1185">Reference proteome</keyword>
<evidence type="ECO:0000313" key="2">
    <source>
        <dbReference type="Proteomes" id="UP000663792"/>
    </source>
</evidence>
<reference evidence="1" key="1">
    <citation type="submission" date="2021-01" db="EMBL/GenBank/DDBJ databases">
        <title>YIM 132084 draft genome.</title>
        <authorList>
            <person name="An D."/>
        </authorList>
    </citation>
    <scope>NUCLEOTIDE SEQUENCE</scope>
    <source>
        <strain evidence="1">YIM 132084</strain>
    </source>
</reference>
<accession>A0A938YIY1</accession>
<proteinExistence type="predicted"/>
<evidence type="ECO:0000313" key="1">
    <source>
        <dbReference type="EMBL" id="MBM9468635.1"/>
    </source>
</evidence>
<dbReference type="Proteomes" id="UP000663792">
    <property type="component" value="Unassembled WGS sequence"/>
</dbReference>
<dbReference type="Gene3D" id="2.40.30.100">
    <property type="entry name" value="AF2212/PG0164-like"/>
    <property type="match status" value="1"/>
</dbReference>
<organism evidence="1 2">
    <name type="scientific">Nakamurella leprariae</name>
    <dbReference type="NCBI Taxonomy" id="2803911"/>
    <lineage>
        <taxon>Bacteria</taxon>
        <taxon>Bacillati</taxon>
        <taxon>Actinomycetota</taxon>
        <taxon>Actinomycetes</taxon>
        <taxon>Nakamurellales</taxon>
        <taxon>Nakamurellaceae</taxon>
        <taxon>Nakamurella</taxon>
    </lineage>
</organism>
<dbReference type="Pfam" id="PF08922">
    <property type="entry name" value="DUF1905"/>
    <property type="match status" value="1"/>
</dbReference>
<protein>
    <submittedName>
        <fullName evidence="1">DUF1905 domain-containing protein</fullName>
    </submittedName>
</protein>
<dbReference type="SUPFAM" id="SSF141694">
    <property type="entry name" value="AF2212/PG0164-like"/>
    <property type="match status" value="1"/>
</dbReference>
<gene>
    <name evidence="1" type="ORF">JL106_15235</name>
</gene>
<name>A0A938YIY1_9ACTN</name>
<dbReference type="AlphaFoldDB" id="A0A938YIY1"/>
<dbReference type="RefSeq" id="WP_205261584.1">
    <property type="nucleotide sequence ID" value="NZ_JAERWK010000020.1"/>
</dbReference>